<protein>
    <recommendedName>
        <fullName evidence="4">Adenosine 5'-phosphosulfate reductase</fullName>
        <shortName evidence="4">APS reductase</shortName>
        <ecNumber evidence="4">1.8.4.10</ecNumber>
    </recommendedName>
    <alternativeName>
        <fullName evidence="4">5'-adenylylsulfate reductase</fullName>
    </alternativeName>
    <alternativeName>
        <fullName evidence="4">Thioredoxin-dependent 5'-adenylylsulfate reductase</fullName>
    </alternativeName>
</protein>
<dbReference type="PANTHER" id="PTHR46509:SF1">
    <property type="entry name" value="PHOSPHOADENOSINE PHOSPHOSULFATE REDUCTASE"/>
    <property type="match status" value="1"/>
</dbReference>
<feature type="binding site" evidence="4">
    <location>
        <position position="197"/>
    </location>
    <ligand>
        <name>[4Fe-4S] cluster</name>
        <dbReference type="ChEBI" id="CHEBI:49883"/>
    </ligand>
</feature>
<dbReference type="PANTHER" id="PTHR46509">
    <property type="entry name" value="PHOSPHOADENOSINE PHOSPHOSULFATE REDUCTASE"/>
    <property type="match status" value="1"/>
</dbReference>
<comment type="subcellular location">
    <subcellularLocation>
        <location evidence="4">Cytoplasm</location>
    </subcellularLocation>
</comment>
<organism evidence="6 7">
    <name type="scientific">Roseiterribacter gracilis</name>
    <dbReference type="NCBI Taxonomy" id="2812848"/>
    <lineage>
        <taxon>Bacteria</taxon>
        <taxon>Pseudomonadati</taxon>
        <taxon>Pseudomonadota</taxon>
        <taxon>Alphaproteobacteria</taxon>
        <taxon>Rhodospirillales</taxon>
        <taxon>Roseiterribacteraceae</taxon>
        <taxon>Roseiterribacter</taxon>
    </lineage>
</organism>
<dbReference type="EC" id="1.8.4.10" evidence="4"/>
<dbReference type="GO" id="GO:0051539">
    <property type="term" value="F:4 iron, 4 sulfur cluster binding"/>
    <property type="evidence" value="ECO:0007669"/>
    <property type="project" value="UniProtKB-UniRule"/>
</dbReference>
<evidence type="ECO:0000313" key="6">
    <source>
        <dbReference type="EMBL" id="GIL39747.1"/>
    </source>
</evidence>
<evidence type="ECO:0000256" key="4">
    <source>
        <dbReference type="HAMAP-Rule" id="MF_00063"/>
    </source>
</evidence>
<name>A0A8S8XEA5_9PROT</name>
<evidence type="ECO:0000313" key="7">
    <source>
        <dbReference type="Proteomes" id="UP000681075"/>
    </source>
</evidence>
<dbReference type="Gene3D" id="3.40.50.620">
    <property type="entry name" value="HUPs"/>
    <property type="match status" value="1"/>
</dbReference>
<dbReference type="NCBIfam" id="NF002537">
    <property type="entry name" value="PRK02090.1"/>
    <property type="match status" value="1"/>
</dbReference>
<dbReference type="InterPro" id="IPR004511">
    <property type="entry name" value="PAPS/APS_Rdtase"/>
</dbReference>
<feature type="binding site" evidence="4">
    <location>
        <position position="200"/>
    </location>
    <ligand>
        <name>[4Fe-4S] cluster</name>
        <dbReference type="ChEBI" id="CHEBI:49883"/>
    </ligand>
</feature>
<dbReference type="GO" id="GO:0070814">
    <property type="term" value="P:hydrogen sulfide biosynthetic process"/>
    <property type="evidence" value="ECO:0007669"/>
    <property type="project" value="UniProtKB-UniRule"/>
</dbReference>
<gene>
    <name evidence="4 6" type="primary">cysH</name>
    <name evidence="6" type="ORF">TMPK1_19840</name>
</gene>
<dbReference type="HAMAP" id="MF_00063">
    <property type="entry name" value="CysH"/>
    <property type="match status" value="1"/>
</dbReference>
<feature type="binding site" evidence="4">
    <location>
        <position position="116"/>
    </location>
    <ligand>
        <name>[4Fe-4S] cluster</name>
        <dbReference type="ChEBI" id="CHEBI:49883"/>
    </ligand>
</feature>
<dbReference type="GO" id="GO:0019379">
    <property type="term" value="P:sulfate assimilation, phosphoadenylyl sulfate reduction by phosphoadenylyl-sulfate reductase (thioredoxin)"/>
    <property type="evidence" value="ECO:0007669"/>
    <property type="project" value="UniProtKB-UniRule"/>
</dbReference>
<reference evidence="6" key="1">
    <citation type="submission" date="2021-02" db="EMBL/GenBank/DDBJ databases">
        <title>Genome sequence of Rhodospirillales sp. strain TMPK1 isolated from soil.</title>
        <authorList>
            <person name="Nakai R."/>
            <person name="Kusada H."/>
            <person name="Tamaki H."/>
        </authorList>
    </citation>
    <scope>NUCLEOTIDE SEQUENCE</scope>
    <source>
        <strain evidence="6">TMPK1</strain>
    </source>
</reference>
<dbReference type="GO" id="GO:0046872">
    <property type="term" value="F:metal ion binding"/>
    <property type="evidence" value="ECO:0007669"/>
    <property type="project" value="UniProtKB-KW"/>
</dbReference>
<keyword evidence="2 4" id="KW-0560">Oxidoreductase</keyword>
<dbReference type="AlphaFoldDB" id="A0A8S8XEA5"/>
<proteinExistence type="inferred from homology"/>
<keyword evidence="4" id="KW-0963">Cytoplasm</keyword>
<evidence type="ECO:0000259" key="5">
    <source>
        <dbReference type="Pfam" id="PF01507"/>
    </source>
</evidence>
<evidence type="ECO:0000256" key="3">
    <source>
        <dbReference type="ARBA" id="ARBA00024327"/>
    </source>
</evidence>
<dbReference type="NCBIfam" id="TIGR00434">
    <property type="entry name" value="cysH"/>
    <property type="match status" value="1"/>
</dbReference>
<dbReference type="InterPro" id="IPR002500">
    <property type="entry name" value="PAPS_reduct_dom"/>
</dbReference>
<dbReference type="SUPFAM" id="SSF52402">
    <property type="entry name" value="Adenine nucleotide alpha hydrolases-like"/>
    <property type="match status" value="1"/>
</dbReference>
<comment type="catalytic activity">
    <reaction evidence="4">
        <text>[thioredoxin]-disulfide + sulfite + AMP + 2 H(+) = adenosine 5'-phosphosulfate + [thioredoxin]-dithiol</text>
        <dbReference type="Rhea" id="RHEA:21976"/>
        <dbReference type="Rhea" id="RHEA-COMP:10698"/>
        <dbReference type="Rhea" id="RHEA-COMP:10700"/>
        <dbReference type="ChEBI" id="CHEBI:15378"/>
        <dbReference type="ChEBI" id="CHEBI:17359"/>
        <dbReference type="ChEBI" id="CHEBI:29950"/>
        <dbReference type="ChEBI" id="CHEBI:50058"/>
        <dbReference type="ChEBI" id="CHEBI:58243"/>
        <dbReference type="ChEBI" id="CHEBI:456215"/>
        <dbReference type="EC" id="1.8.4.10"/>
    </reaction>
</comment>
<comment type="function">
    <text evidence="4">Catalyzes the formation of sulfite from adenosine 5'-phosphosulfate (APS) using thioredoxin as an electron donor.</text>
</comment>
<sequence>MSRPLAELEAMLAATSTLDGRALLAHALQAWPGDVAVASSFGAESAVLLALIAEIDPTTPVLFLDTGKLFGETRRYRDTLVETLGLTDVRVVAPDAEELRREDDDEFLFQRDPDACCDLRKVRPLDRALRPFSAWVNGRKRFHSANRAAIPTVELADGRLKLTPLATWSSADVAREFLKRGLPQHPLVADGFKSIGCYTCTSRVADDQDLRAGRWAGQQKTECGIHR</sequence>
<feature type="binding site" evidence="4">
    <location>
        <position position="117"/>
    </location>
    <ligand>
        <name>[4Fe-4S] cluster</name>
        <dbReference type="ChEBI" id="CHEBI:49883"/>
    </ligand>
</feature>
<dbReference type="GO" id="GO:0004604">
    <property type="term" value="F:phosphoadenylyl-sulfate reductase (thioredoxin) activity"/>
    <property type="evidence" value="ECO:0007669"/>
    <property type="project" value="UniProtKB-UniRule"/>
</dbReference>
<comment type="cofactor">
    <cofactor evidence="4">
        <name>[4Fe-4S] cluster</name>
        <dbReference type="ChEBI" id="CHEBI:49883"/>
    </cofactor>
    <text evidence="4">Binds 1 [4Fe-4S] cluster per subunit.</text>
</comment>
<keyword evidence="7" id="KW-1185">Reference proteome</keyword>
<comment type="similarity">
    <text evidence="1 4">Belongs to the PAPS reductase family. CysH subfamily.</text>
</comment>
<dbReference type="Proteomes" id="UP000681075">
    <property type="component" value="Unassembled WGS sequence"/>
</dbReference>
<dbReference type="EMBL" id="BOPV01000001">
    <property type="protein sequence ID" value="GIL39747.1"/>
    <property type="molecule type" value="Genomic_DNA"/>
</dbReference>
<dbReference type="InterPro" id="IPR014729">
    <property type="entry name" value="Rossmann-like_a/b/a_fold"/>
</dbReference>
<feature type="domain" description="Phosphoadenosine phosphosulphate reductase" evidence="5">
    <location>
        <begin position="35"/>
        <end position="202"/>
    </location>
</feature>
<dbReference type="RefSeq" id="WP_420242863.1">
    <property type="nucleotide sequence ID" value="NZ_BOPV01000001.1"/>
</dbReference>
<feature type="active site" description="Nucleophile; cysteine thiosulfonate intermediate" evidence="4">
    <location>
        <position position="223"/>
    </location>
</feature>
<evidence type="ECO:0000256" key="1">
    <source>
        <dbReference type="ARBA" id="ARBA00009732"/>
    </source>
</evidence>
<comment type="pathway">
    <text evidence="3 4">Sulfur metabolism; hydrogen sulfide biosynthesis; sulfite from sulfate.</text>
</comment>
<accession>A0A8S8XEA5</accession>
<keyword evidence="4" id="KW-0479">Metal-binding</keyword>
<keyword evidence="4" id="KW-0411">Iron-sulfur</keyword>
<dbReference type="PIRSF" id="PIRSF000857">
    <property type="entry name" value="PAPS_reductase"/>
    <property type="match status" value="1"/>
</dbReference>
<evidence type="ECO:0000256" key="2">
    <source>
        <dbReference type="ARBA" id="ARBA00023002"/>
    </source>
</evidence>
<dbReference type="GO" id="GO:0043866">
    <property type="term" value="F:adenylyl-sulfate reductase (thioredoxin) activity"/>
    <property type="evidence" value="ECO:0007669"/>
    <property type="project" value="UniProtKB-EC"/>
</dbReference>
<comment type="caution">
    <text evidence="6">The sequence shown here is derived from an EMBL/GenBank/DDBJ whole genome shotgun (WGS) entry which is preliminary data.</text>
</comment>
<dbReference type="Pfam" id="PF01507">
    <property type="entry name" value="PAPS_reduct"/>
    <property type="match status" value="1"/>
</dbReference>
<dbReference type="GO" id="GO:0005737">
    <property type="term" value="C:cytoplasm"/>
    <property type="evidence" value="ECO:0007669"/>
    <property type="project" value="UniProtKB-SubCell"/>
</dbReference>
<keyword evidence="4" id="KW-0408">Iron</keyword>